<accession>A0A915IHZ4</accession>
<protein>
    <submittedName>
        <fullName evidence="3">Uncharacterized protein</fullName>
    </submittedName>
</protein>
<name>A0A915IHZ4_ROMCU</name>
<feature type="compositionally biased region" description="Polar residues" evidence="1">
    <location>
        <begin position="133"/>
        <end position="142"/>
    </location>
</feature>
<organism evidence="2 3">
    <name type="scientific">Romanomermis culicivorax</name>
    <name type="common">Nematode worm</name>
    <dbReference type="NCBI Taxonomy" id="13658"/>
    <lineage>
        <taxon>Eukaryota</taxon>
        <taxon>Metazoa</taxon>
        <taxon>Ecdysozoa</taxon>
        <taxon>Nematoda</taxon>
        <taxon>Enoplea</taxon>
        <taxon>Dorylaimia</taxon>
        <taxon>Mermithida</taxon>
        <taxon>Mermithoidea</taxon>
        <taxon>Mermithidae</taxon>
        <taxon>Romanomermis</taxon>
    </lineage>
</organism>
<dbReference type="WBParaSite" id="nRc.2.0.1.t13796-RA">
    <property type="protein sequence ID" value="nRc.2.0.1.t13796-RA"/>
    <property type="gene ID" value="nRc.2.0.1.g13796"/>
</dbReference>
<evidence type="ECO:0000256" key="1">
    <source>
        <dbReference type="SAM" id="MobiDB-lite"/>
    </source>
</evidence>
<reference evidence="3" key="1">
    <citation type="submission" date="2022-11" db="UniProtKB">
        <authorList>
            <consortium name="WormBaseParasite"/>
        </authorList>
    </citation>
    <scope>IDENTIFICATION</scope>
</reference>
<evidence type="ECO:0000313" key="3">
    <source>
        <dbReference type="WBParaSite" id="nRc.2.0.1.t13796-RA"/>
    </source>
</evidence>
<feature type="region of interest" description="Disordered" evidence="1">
    <location>
        <begin position="112"/>
        <end position="142"/>
    </location>
</feature>
<dbReference type="AlphaFoldDB" id="A0A915IHZ4"/>
<keyword evidence="2" id="KW-1185">Reference proteome</keyword>
<evidence type="ECO:0000313" key="2">
    <source>
        <dbReference type="Proteomes" id="UP000887565"/>
    </source>
</evidence>
<dbReference type="Proteomes" id="UP000887565">
    <property type="component" value="Unplaced"/>
</dbReference>
<proteinExistence type="predicted"/>
<feature type="compositionally biased region" description="Polar residues" evidence="1">
    <location>
        <begin position="113"/>
        <end position="123"/>
    </location>
</feature>
<sequence>SAGADKEKIQLLKNAQHPDFTIKDDSVSSKLAYETFVRKIRLKYIETNKRKFDYKRPFAGQLRLKYGSQHYVTGGGRPRPLSTGELLICMQHKVQPNGSFILALFCGTERNRSPSAGNVQPKNPLSIGEKMTDSNPQPNGTKISVSFRNVVSIYFRSVPPKK</sequence>